<sequence>MCTVTYIPSKEGFYLTSNRDESINRGQAIAPREYDGGKSKLIYPKDADKNGSWIAAKNNGDAVVLLNGAFIKHAVQPHYKTSRGLVLMDIIQADYPDLFYKAMDLVGVEPFTIVLYVSGKLYECRWDGERKQILLLDRSKSYIWSSATLYDKMAIAKRKSWFNEFRKSRLSQVKEGILHFHRYGGAGDVKDGLVIDRDGKMKTMSITNITISPLGITMIYNDLKDQKQYTSKLALEPGIESTKGKAAKIRLLMLRIFFIKLFNWEYWPFRAVYLLIMPYWFWLGLKARSLFFFNTSNPLIQNGGFAMESKDLIYALMPDEYYPRTLCFKAGTDIAYIQAKLQSKKLTYPAIAKPDIGGRGVLVKKVHNDEELAGYIKNMKVDFLLQEFVEFKKEVGIFYYRIPGEEKGHISGIVGKEFLTVTGDGSSTIEELLINESRFLLQLKVLQHSHQEVLQQILNRGQNKTLVPYGNHARGAKFIDLSHLISEKLTNTIDAVCRQIPEFYFGRMDVMYNNWEDLCEGRNFSIVELNGAGSEPTHIYDSRHSIFFAWKEIIRHWKLLYRISKLNHEQQGLPYMTYRQGTEMLKNNTAYEKLVS</sequence>
<evidence type="ECO:0000313" key="1">
    <source>
        <dbReference type="EMBL" id="OKS88075.1"/>
    </source>
</evidence>
<gene>
    <name evidence="1" type="ORF">RG47T_3539</name>
</gene>
<dbReference type="SUPFAM" id="SSF56059">
    <property type="entry name" value="Glutathione synthetase ATP-binding domain-like"/>
    <property type="match status" value="1"/>
</dbReference>
<dbReference type="EMBL" id="MPPL01000001">
    <property type="protein sequence ID" value="OKS88075.1"/>
    <property type="molecule type" value="Genomic_DNA"/>
</dbReference>
<organism evidence="1 2">
    <name type="scientific">Mucilaginibacter polytrichastri</name>
    <dbReference type="NCBI Taxonomy" id="1302689"/>
    <lineage>
        <taxon>Bacteria</taxon>
        <taxon>Pseudomonadati</taxon>
        <taxon>Bacteroidota</taxon>
        <taxon>Sphingobacteriia</taxon>
        <taxon>Sphingobacteriales</taxon>
        <taxon>Sphingobacteriaceae</taxon>
        <taxon>Mucilaginibacter</taxon>
    </lineage>
</organism>
<evidence type="ECO:0008006" key="3">
    <source>
        <dbReference type="Google" id="ProtNLM"/>
    </source>
</evidence>
<name>A0A1Q6A228_9SPHI</name>
<dbReference type="AlphaFoldDB" id="A0A1Q6A228"/>
<proteinExistence type="predicted"/>
<dbReference type="STRING" id="1302689.RG47T_3539"/>
<dbReference type="InterPro" id="IPR008551">
    <property type="entry name" value="TANGO2"/>
</dbReference>
<reference evidence="1 2" key="1">
    <citation type="submission" date="2016-11" db="EMBL/GenBank/DDBJ databases">
        <title>Whole Genome Sequencing of Mucilaginibacter polytrichastri RG4-7(T) isolated from the moss sample.</title>
        <authorList>
            <person name="Li Y."/>
        </authorList>
    </citation>
    <scope>NUCLEOTIDE SEQUENCE [LARGE SCALE GENOMIC DNA]</scope>
    <source>
        <strain evidence="1 2">RG4-7</strain>
    </source>
</reference>
<evidence type="ECO:0000313" key="2">
    <source>
        <dbReference type="Proteomes" id="UP000186720"/>
    </source>
</evidence>
<comment type="caution">
    <text evidence="1">The sequence shown here is derived from an EMBL/GenBank/DDBJ whole genome shotgun (WGS) entry which is preliminary data.</text>
</comment>
<keyword evidence="2" id="KW-1185">Reference proteome</keyword>
<dbReference type="Proteomes" id="UP000186720">
    <property type="component" value="Unassembled WGS sequence"/>
</dbReference>
<protein>
    <recommendedName>
        <fullName evidence="3">ATP-grasp domain-containing protein</fullName>
    </recommendedName>
</protein>
<dbReference type="RefSeq" id="WP_083627443.1">
    <property type="nucleotide sequence ID" value="NZ_FPAM01000010.1"/>
</dbReference>
<dbReference type="OrthoDB" id="9775266at2"/>
<dbReference type="Pfam" id="PF05742">
    <property type="entry name" value="TANGO2"/>
    <property type="match status" value="1"/>
</dbReference>
<accession>A0A1Q6A228</accession>